<evidence type="ECO:0000313" key="2">
    <source>
        <dbReference type="Proteomes" id="UP001049176"/>
    </source>
</evidence>
<sequence>MDTSKQISVTDDGHIQFPVGRRLLPQGNPFFVGTIVDRTLPPSSTQGSNAPTQANKSLADKLHRLDQRSLLTAAVSSDMDATHCINAVRRNEYLKKDVERILNRQRILGGDKFELDGV</sequence>
<dbReference type="AlphaFoldDB" id="A0A9P7ULX4"/>
<organism evidence="1 2">
    <name type="scientific">Marasmius oreades</name>
    <name type="common">fairy-ring Marasmius</name>
    <dbReference type="NCBI Taxonomy" id="181124"/>
    <lineage>
        <taxon>Eukaryota</taxon>
        <taxon>Fungi</taxon>
        <taxon>Dikarya</taxon>
        <taxon>Basidiomycota</taxon>
        <taxon>Agaricomycotina</taxon>
        <taxon>Agaricomycetes</taxon>
        <taxon>Agaricomycetidae</taxon>
        <taxon>Agaricales</taxon>
        <taxon>Marasmiineae</taxon>
        <taxon>Marasmiaceae</taxon>
        <taxon>Marasmius</taxon>
    </lineage>
</organism>
<comment type="caution">
    <text evidence="1">The sequence shown here is derived from an EMBL/GenBank/DDBJ whole genome shotgun (WGS) entry which is preliminary data.</text>
</comment>
<dbReference type="Proteomes" id="UP001049176">
    <property type="component" value="Chromosome 9"/>
</dbReference>
<evidence type="ECO:0000313" key="1">
    <source>
        <dbReference type="EMBL" id="KAG7087317.1"/>
    </source>
</evidence>
<name>A0A9P7ULX4_9AGAR</name>
<dbReference type="EMBL" id="CM032189">
    <property type="protein sequence ID" value="KAG7087317.1"/>
    <property type="molecule type" value="Genomic_DNA"/>
</dbReference>
<dbReference type="OrthoDB" id="2984690at2759"/>
<keyword evidence="2" id="KW-1185">Reference proteome</keyword>
<reference evidence="1" key="1">
    <citation type="journal article" date="2021" name="Genome Biol. Evol.">
        <title>The assembled and annotated genome of the fairy-ring fungus Marasmius oreades.</title>
        <authorList>
            <person name="Hiltunen M."/>
            <person name="Ament-Velasquez S.L."/>
            <person name="Johannesson H."/>
        </authorList>
    </citation>
    <scope>NUCLEOTIDE SEQUENCE</scope>
    <source>
        <strain evidence="1">03SP1</strain>
    </source>
</reference>
<dbReference type="KEGG" id="more:E1B28_013294"/>
<dbReference type="GeneID" id="66082369"/>
<dbReference type="RefSeq" id="XP_043003788.1">
    <property type="nucleotide sequence ID" value="XM_043158441.1"/>
</dbReference>
<protein>
    <submittedName>
        <fullName evidence="1">Uncharacterized protein</fullName>
    </submittedName>
</protein>
<gene>
    <name evidence="1" type="ORF">E1B28_013294</name>
</gene>
<proteinExistence type="predicted"/>
<accession>A0A9P7ULX4</accession>